<dbReference type="Proteomes" id="UP000033673">
    <property type="component" value="Unassembled WGS sequence"/>
</dbReference>
<comment type="similarity">
    <text evidence="1">Belongs to the RutC family.</text>
</comment>
<organism evidence="2 3">
    <name type="scientific">Vibrio galatheae</name>
    <dbReference type="NCBI Taxonomy" id="579748"/>
    <lineage>
        <taxon>Bacteria</taxon>
        <taxon>Pseudomonadati</taxon>
        <taxon>Pseudomonadota</taxon>
        <taxon>Gammaproteobacteria</taxon>
        <taxon>Vibrionales</taxon>
        <taxon>Vibrionaceae</taxon>
        <taxon>Vibrio</taxon>
    </lineage>
</organism>
<name>A0A0F4NGH4_9VIBR</name>
<dbReference type="InterPro" id="IPR035959">
    <property type="entry name" value="RutC-like_sf"/>
</dbReference>
<dbReference type="OrthoDB" id="9809792at2"/>
<dbReference type="AlphaFoldDB" id="A0A0F4NGH4"/>
<reference evidence="2 3" key="1">
    <citation type="journal article" date="2015" name="BMC Genomics">
        <title>Genome mining reveals unlocked bioactive potential of marine Gram-negative bacteria.</title>
        <authorList>
            <person name="Machado H."/>
            <person name="Sonnenschein E.C."/>
            <person name="Melchiorsen J."/>
            <person name="Gram L."/>
        </authorList>
    </citation>
    <scope>NUCLEOTIDE SEQUENCE [LARGE SCALE GENOMIC DNA]</scope>
    <source>
        <strain evidence="2 3">S2757</strain>
    </source>
</reference>
<dbReference type="GO" id="GO:0019239">
    <property type="term" value="F:deaminase activity"/>
    <property type="evidence" value="ECO:0007669"/>
    <property type="project" value="TreeGrafter"/>
</dbReference>
<dbReference type="PANTHER" id="PTHR11803">
    <property type="entry name" value="2-IMINOBUTANOATE/2-IMINOPROPANOATE DEAMINASE RIDA"/>
    <property type="match status" value="1"/>
</dbReference>
<dbReference type="Gene3D" id="3.30.1330.40">
    <property type="entry name" value="RutC-like"/>
    <property type="match status" value="1"/>
</dbReference>
<dbReference type="RefSeq" id="WP_045956822.1">
    <property type="nucleotide sequence ID" value="NZ_JXXV01000028.1"/>
</dbReference>
<accession>A0A0F4NGH4</accession>
<dbReference type="GO" id="GO:0005829">
    <property type="term" value="C:cytosol"/>
    <property type="evidence" value="ECO:0007669"/>
    <property type="project" value="TreeGrafter"/>
</dbReference>
<protein>
    <submittedName>
        <fullName evidence="2">Endoribonuclease L-PSP</fullName>
    </submittedName>
</protein>
<evidence type="ECO:0000256" key="1">
    <source>
        <dbReference type="ARBA" id="ARBA00010552"/>
    </source>
</evidence>
<keyword evidence="3" id="KW-1185">Reference proteome</keyword>
<dbReference type="EMBL" id="JXXV01000028">
    <property type="protein sequence ID" value="KJY81938.1"/>
    <property type="molecule type" value="Genomic_DNA"/>
</dbReference>
<dbReference type="Pfam" id="PF01042">
    <property type="entry name" value="Ribonuc_L-PSP"/>
    <property type="match status" value="1"/>
</dbReference>
<evidence type="ECO:0000313" key="2">
    <source>
        <dbReference type="EMBL" id="KJY81938.1"/>
    </source>
</evidence>
<proteinExistence type="inferred from homology"/>
<dbReference type="STRING" id="579748.TW81_16450"/>
<sequence>MSIERLNPPTMPNSEAIGYSQISIVEATRMAYVSGQVAITKNSDEVPRGLYEQMKVVSDNVKQAVIAVGASPKDIVQARVYVVDLNPEKLEILMPAFLDTFDGEQPCVTGIGVQALASPEYLVEMEVVISLPNA</sequence>
<dbReference type="InterPro" id="IPR006175">
    <property type="entry name" value="YjgF/YER057c/UK114"/>
</dbReference>
<dbReference type="PATRIC" id="fig|579748.3.peg.3397"/>
<comment type="caution">
    <text evidence="2">The sequence shown here is derived from an EMBL/GenBank/DDBJ whole genome shotgun (WGS) entry which is preliminary data.</text>
</comment>
<dbReference type="CDD" id="cd00448">
    <property type="entry name" value="YjgF_YER057c_UK114_family"/>
    <property type="match status" value="1"/>
</dbReference>
<dbReference type="PANTHER" id="PTHR11803:SF58">
    <property type="entry name" value="PROTEIN HMF1-RELATED"/>
    <property type="match status" value="1"/>
</dbReference>
<evidence type="ECO:0000313" key="3">
    <source>
        <dbReference type="Proteomes" id="UP000033673"/>
    </source>
</evidence>
<dbReference type="SUPFAM" id="SSF55298">
    <property type="entry name" value="YjgF-like"/>
    <property type="match status" value="1"/>
</dbReference>
<gene>
    <name evidence="2" type="ORF">TW81_16450</name>
</gene>